<gene>
    <name evidence="2" type="ORF">HOP12_10895</name>
</gene>
<accession>A0A849STF0</accession>
<evidence type="ECO:0000256" key="1">
    <source>
        <dbReference type="SAM" id="SignalP"/>
    </source>
</evidence>
<protein>
    <submittedName>
        <fullName evidence="2">T9SS type A sorting domain-containing protein</fullName>
    </submittedName>
</protein>
<evidence type="ECO:0000313" key="2">
    <source>
        <dbReference type="EMBL" id="NOT34660.1"/>
    </source>
</evidence>
<dbReference type="EMBL" id="JABFRW010000136">
    <property type="protein sequence ID" value="NOT34660.1"/>
    <property type="molecule type" value="Genomic_DNA"/>
</dbReference>
<evidence type="ECO:0000313" key="3">
    <source>
        <dbReference type="Proteomes" id="UP000580839"/>
    </source>
</evidence>
<feature type="signal peptide" evidence="1">
    <location>
        <begin position="1"/>
        <end position="21"/>
    </location>
</feature>
<proteinExistence type="predicted"/>
<keyword evidence="1" id="KW-0732">Signal</keyword>
<dbReference type="AlphaFoldDB" id="A0A849STF0"/>
<comment type="caution">
    <text evidence="2">The sequence shown here is derived from an EMBL/GenBank/DDBJ whole genome shotgun (WGS) entry which is preliminary data.</text>
</comment>
<name>A0A849STF0_UNCEI</name>
<organism evidence="2 3">
    <name type="scientific">Eiseniibacteriota bacterium</name>
    <dbReference type="NCBI Taxonomy" id="2212470"/>
    <lineage>
        <taxon>Bacteria</taxon>
        <taxon>Candidatus Eiseniibacteriota</taxon>
    </lineage>
</organism>
<sequence>MKRRVLIGALVLLFVSRDAEAHPSGEVIANGGGRSSNASQVLRGTLGQATVGRSASSVHALSHGFWSFGGSRVVGLEPPDETLRLPHAIAIGPAFPSPSPGTVRFAVALPHAASVSLEVFDLAGRPVGALAPRAFAAGYQSLEWRAPLDHAGVYFARVRVEAVIVAQRRIVVVR</sequence>
<dbReference type="Proteomes" id="UP000580839">
    <property type="component" value="Unassembled WGS sequence"/>
</dbReference>
<dbReference type="NCBIfam" id="TIGR04183">
    <property type="entry name" value="Por_Secre_tail"/>
    <property type="match status" value="1"/>
</dbReference>
<feature type="chain" id="PRO_5032766624" evidence="1">
    <location>
        <begin position="22"/>
        <end position="174"/>
    </location>
</feature>
<dbReference type="InterPro" id="IPR026444">
    <property type="entry name" value="Secre_tail"/>
</dbReference>
<reference evidence="2 3" key="1">
    <citation type="submission" date="2020-04" db="EMBL/GenBank/DDBJ databases">
        <title>Metagenomic profiling of ammonia- and methane-oxidizing microorganisms in a Dutch drinking water treatment plant.</title>
        <authorList>
            <person name="Poghosyan L."/>
            <person name="Leucker S."/>
        </authorList>
    </citation>
    <scope>NUCLEOTIDE SEQUENCE [LARGE SCALE GENOMIC DNA]</scope>
    <source>
        <strain evidence="2">S-RSF-IL-03</strain>
    </source>
</reference>